<name>A0ABX8J733_9BACT</name>
<protein>
    <submittedName>
        <fullName evidence="3">DUF3943 domain-containing protein</fullName>
    </submittedName>
</protein>
<gene>
    <name evidence="3" type="ORF">KP004_03450</name>
</gene>
<dbReference type="Proteomes" id="UP000683557">
    <property type="component" value="Chromosome"/>
</dbReference>
<dbReference type="RefSeq" id="WP_216800990.1">
    <property type="nucleotide sequence ID" value="NZ_CP076723.1"/>
</dbReference>
<accession>A0ABX8J733</accession>
<reference evidence="3 4" key="1">
    <citation type="submission" date="2021-06" db="EMBL/GenBank/DDBJ databases">
        <title>Gemonas diversity in paddy soil.</title>
        <authorList>
            <person name="Liu G."/>
        </authorList>
    </citation>
    <scope>NUCLEOTIDE SEQUENCE [LARGE SCALE GENOMIC DNA]</scope>
    <source>
        <strain evidence="3 4">RG10</strain>
    </source>
</reference>
<keyword evidence="4" id="KW-1185">Reference proteome</keyword>
<proteinExistence type="predicted"/>
<evidence type="ECO:0000313" key="3">
    <source>
        <dbReference type="EMBL" id="QWV94253.1"/>
    </source>
</evidence>
<evidence type="ECO:0000256" key="1">
    <source>
        <dbReference type="SAM" id="SignalP"/>
    </source>
</evidence>
<feature type="domain" description="DUF3943" evidence="2">
    <location>
        <begin position="158"/>
        <end position="262"/>
    </location>
</feature>
<dbReference type="InterPro" id="IPR025079">
    <property type="entry name" value="DUF3943"/>
</dbReference>
<dbReference type="Pfam" id="PF13084">
    <property type="entry name" value="DUF3943"/>
    <property type="match status" value="1"/>
</dbReference>
<keyword evidence="1" id="KW-0732">Signal</keyword>
<evidence type="ECO:0000259" key="2">
    <source>
        <dbReference type="Pfam" id="PF13084"/>
    </source>
</evidence>
<organism evidence="3 4">
    <name type="scientific">Geomonas oryzisoli</name>
    <dbReference type="NCBI Taxonomy" id="2847992"/>
    <lineage>
        <taxon>Bacteria</taxon>
        <taxon>Pseudomonadati</taxon>
        <taxon>Thermodesulfobacteriota</taxon>
        <taxon>Desulfuromonadia</taxon>
        <taxon>Geobacterales</taxon>
        <taxon>Geobacteraceae</taxon>
        <taxon>Geomonas</taxon>
    </lineage>
</organism>
<evidence type="ECO:0000313" key="4">
    <source>
        <dbReference type="Proteomes" id="UP000683557"/>
    </source>
</evidence>
<sequence length="551" mass="60061">MRSLSTSAPILLLAAVVAHLVLAGPDSVFATTGSVAEVLPGAGAAPTEPAPQRLNRLVTLDDVSLNNWKILRSRSGYNVAQADTVPLLYTDEAPQRNLSWETGEGKSYLIPALEIPAFIVLLNAFDRVALHDKMTPEGKRTYATNPSTFWHQLSHQDWTFDQDTFKVNQFGHPYEGATMYGLARSAGLNFWQSLAYSNVGSFLWEMGGENSRPSSNDLITTGNAGALLGEALFRMADLVLEEGGRGSNPPLGHRLAAAAISPPTAVNRLLFGKRFDTVFPNHSPATLWLCRGGFSLDVHSKNLSAPVKEPSKESIGVIEFSMAYGLPGKPGYGYRRPLDYFNFEISTRARQHNLVDTLTVRGLLKGTTYEVGRDYRGIWGLYGSYDYISPYLFRVSSTALSVGTTGQYWIGPGVALQGSLLGGVGFGATGLESDVVEERGYHYGATPQVLLATNFLFGDRAMVELTGRYYYVSSLGPDHDGSESVFNGHGGLTIRIHGSHAIGLQYSESIRNTNYANIPTKYRAEGTISLVYTFISDRAFGAVEWREPGDR</sequence>
<feature type="signal peptide" evidence="1">
    <location>
        <begin position="1"/>
        <end position="23"/>
    </location>
</feature>
<dbReference type="EMBL" id="CP076723">
    <property type="protein sequence ID" value="QWV94253.1"/>
    <property type="molecule type" value="Genomic_DNA"/>
</dbReference>
<feature type="chain" id="PRO_5046720071" evidence="1">
    <location>
        <begin position="24"/>
        <end position="551"/>
    </location>
</feature>